<name>A0A3Q1F3W5_9TELE</name>
<dbReference type="Proteomes" id="UP000257200">
    <property type="component" value="Unplaced"/>
</dbReference>
<evidence type="ECO:0000259" key="4">
    <source>
        <dbReference type="PROSITE" id="PS50824"/>
    </source>
</evidence>
<reference evidence="5" key="2">
    <citation type="submission" date="2025-09" db="UniProtKB">
        <authorList>
            <consortium name="Ensembl"/>
        </authorList>
    </citation>
    <scope>IDENTIFICATION</scope>
</reference>
<dbReference type="PROSITE" id="PS50824">
    <property type="entry name" value="DAPIN"/>
    <property type="match status" value="2"/>
</dbReference>
<dbReference type="PANTHER" id="PTHR45690">
    <property type="entry name" value="NACHT, LRR AND PYD DOMAINS-CONTAINING PROTEIN 12"/>
    <property type="match status" value="1"/>
</dbReference>
<sequence>MTSITEKLQETLKDLNDAELNHFKWILQKTVRQRGLPRILSSRMERADRADVVDLMVAMYSEQSVDMIREVFRKMNRTDLEQKLPEISSASKGKLCEEQISIIWSIESTITSDRERIQKMLQDLNESEFKEFKWTLKDRNFMSGLPYIQNCKLDKADMLDLVDLMIHAYSQRSVEVTKKIFKKMNRNDLELFNNPIKPRVMEEKYFIHSN</sequence>
<feature type="domain" description="Pyrin" evidence="4">
    <location>
        <begin position="1"/>
        <end position="90"/>
    </location>
</feature>
<organism evidence="5 6">
    <name type="scientific">Acanthochromis polyacanthus</name>
    <name type="common">spiny chromis</name>
    <dbReference type="NCBI Taxonomy" id="80966"/>
    <lineage>
        <taxon>Eukaryota</taxon>
        <taxon>Metazoa</taxon>
        <taxon>Chordata</taxon>
        <taxon>Craniata</taxon>
        <taxon>Vertebrata</taxon>
        <taxon>Euteleostomi</taxon>
        <taxon>Actinopterygii</taxon>
        <taxon>Neopterygii</taxon>
        <taxon>Teleostei</taxon>
        <taxon>Neoteleostei</taxon>
        <taxon>Acanthomorphata</taxon>
        <taxon>Ovalentaria</taxon>
        <taxon>Pomacentridae</taxon>
        <taxon>Acanthochromis</taxon>
    </lineage>
</organism>
<comment type="subcellular location">
    <subcellularLocation>
        <location evidence="1">Cytoplasm</location>
    </subcellularLocation>
</comment>
<feature type="domain" description="Pyrin" evidence="4">
    <location>
        <begin position="106"/>
        <end position="202"/>
    </location>
</feature>
<evidence type="ECO:0000313" key="5">
    <source>
        <dbReference type="Ensembl" id="ENSAPOP00000002070.1"/>
    </source>
</evidence>
<dbReference type="InterPro" id="IPR004020">
    <property type="entry name" value="DAPIN"/>
</dbReference>
<dbReference type="PANTHER" id="PTHR45690:SF19">
    <property type="entry name" value="NACHT, LRR AND PYD DOMAINS-CONTAINING PROTEIN 3"/>
    <property type="match status" value="1"/>
</dbReference>
<dbReference type="Ensembl" id="ENSAPOT00000014083.1">
    <property type="protein sequence ID" value="ENSAPOP00000002070.1"/>
    <property type="gene ID" value="ENSAPOG00000003441.1"/>
</dbReference>
<reference evidence="5" key="1">
    <citation type="submission" date="2025-08" db="UniProtKB">
        <authorList>
            <consortium name="Ensembl"/>
        </authorList>
    </citation>
    <scope>IDENTIFICATION</scope>
</reference>
<protein>
    <recommendedName>
        <fullName evidence="4">Pyrin domain-containing protein</fullName>
    </recommendedName>
</protein>
<keyword evidence="2" id="KW-0963">Cytoplasm</keyword>
<dbReference type="Pfam" id="PF02758">
    <property type="entry name" value="PYRIN"/>
    <property type="match status" value="2"/>
</dbReference>
<dbReference type="AlphaFoldDB" id="A0A3Q1F3W5"/>
<dbReference type="InterPro" id="IPR050637">
    <property type="entry name" value="NLRP_innate_immun_reg"/>
</dbReference>
<evidence type="ECO:0000313" key="6">
    <source>
        <dbReference type="Proteomes" id="UP000257200"/>
    </source>
</evidence>
<dbReference type="Gene3D" id="1.10.533.10">
    <property type="entry name" value="Death Domain, Fas"/>
    <property type="match status" value="2"/>
</dbReference>
<keyword evidence="3" id="KW-0677">Repeat</keyword>
<dbReference type="SUPFAM" id="SSF47986">
    <property type="entry name" value="DEATH domain"/>
    <property type="match status" value="2"/>
</dbReference>
<evidence type="ECO:0000256" key="2">
    <source>
        <dbReference type="ARBA" id="ARBA00022490"/>
    </source>
</evidence>
<dbReference type="GO" id="GO:0005737">
    <property type="term" value="C:cytoplasm"/>
    <property type="evidence" value="ECO:0007669"/>
    <property type="project" value="UniProtKB-SubCell"/>
</dbReference>
<dbReference type="SMART" id="SM01289">
    <property type="entry name" value="PYRIN"/>
    <property type="match status" value="2"/>
</dbReference>
<proteinExistence type="predicted"/>
<evidence type="ECO:0000256" key="3">
    <source>
        <dbReference type="ARBA" id="ARBA00022737"/>
    </source>
</evidence>
<dbReference type="InParanoid" id="A0A3Q1F3W5"/>
<evidence type="ECO:0000256" key="1">
    <source>
        <dbReference type="ARBA" id="ARBA00004496"/>
    </source>
</evidence>
<dbReference type="InterPro" id="IPR011029">
    <property type="entry name" value="DEATH-like_dom_sf"/>
</dbReference>
<accession>A0A3Q1F3W5</accession>
<dbReference type="STRING" id="80966.ENSAPOP00000002070"/>
<dbReference type="GeneTree" id="ENSGT00940000177379"/>
<keyword evidence="6" id="KW-1185">Reference proteome</keyword>